<comment type="caution">
    <text evidence="2">The sequence shown here is derived from an EMBL/GenBank/DDBJ whole genome shotgun (WGS) entry which is preliminary data.</text>
</comment>
<feature type="compositionally biased region" description="Polar residues" evidence="1">
    <location>
        <begin position="724"/>
        <end position="739"/>
    </location>
</feature>
<feature type="compositionally biased region" description="Low complexity" evidence="1">
    <location>
        <begin position="408"/>
        <end position="422"/>
    </location>
</feature>
<feature type="compositionally biased region" description="Basic and acidic residues" evidence="1">
    <location>
        <begin position="1"/>
        <end position="12"/>
    </location>
</feature>
<feature type="region of interest" description="Disordered" evidence="1">
    <location>
        <begin position="1223"/>
        <end position="1446"/>
    </location>
</feature>
<feature type="region of interest" description="Disordered" evidence="1">
    <location>
        <begin position="1682"/>
        <end position="1716"/>
    </location>
</feature>
<reference evidence="2 3" key="1">
    <citation type="submission" date="2019-03" db="EMBL/GenBank/DDBJ databases">
        <title>Rhodosporidium diobovatum UCD-FST 08-225 genome sequencing, assembly, and annotation.</title>
        <authorList>
            <person name="Fakankun I.U."/>
            <person name="Fristensky B."/>
            <person name="Levin D.B."/>
        </authorList>
    </citation>
    <scope>NUCLEOTIDE SEQUENCE [LARGE SCALE GENOMIC DNA]</scope>
    <source>
        <strain evidence="2 3">UCD-FST 08-225</strain>
    </source>
</reference>
<feature type="compositionally biased region" description="Polar residues" evidence="1">
    <location>
        <begin position="36"/>
        <end position="54"/>
    </location>
</feature>
<feature type="region of interest" description="Disordered" evidence="1">
    <location>
        <begin position="1597"/>
        <end position="1624"/>
    </location>
</feature>
<feature type="compositionally biased region" description="Acidic residues" evidence="1">
    <location>
        <begin position="835"/>
        <end position="847"/>
    </location>
</feature>
<feature type="region of interest" description="Disordered" evidence="1">
    <location>
        <begin position="1540"/>
        <end position="1579"/>
    </location>
</feature>
<feature type="compositionally biased region" description="Low complexity" evidence="1">
    <location>
        <begin position="261"/>
        <end position="294"/>
    </location>
</feature>
<feature type="compositionally biased region" description="Gly residues" evidence="1">
    <location>
        <begin position="632"/>
        <end position="641"/>
    </location>
</feature>
<feature type="compositionally biased region" description="Low complexity" evidence="1">
    <location>
        <begin position="144"/>
        <end position="163"/>
    </location>
</feature>
<keyword evidence="3" id="KW-1185">Reference proteome</keyword>
<feature type="compositionally biased region" description="Low complexity" evidence="1">
    <location>
        <begin position="170"/>
        <end position="185"/>
    </location>
</feature>
<feature type="region of interest" description="Disordered" evidence="1">
    <location>
        <begin position="258"/>
        <end position="644"/>
    </location>
</feature>
<feature type="region of interest" description="Disordered" evidence="1">
    <location>
        <begin position="918"/>
        <end position="1211"/>
    </location>
</feature>
<feature type="compositionally biased region" description="Low complexity" evidence="1">
    <location>
        <begin position="1353"/>
        <end position="1375"/>
    </location>
</feature>
<protein>
    <submittedName>
        <fullName evidence="2">Uncharacterized protein</fullName>
    </submittedName>
</protein>
<feature type="compositionally biased region" description="Polar residues" evidence="1">
    <location>
        <begin position="1059"/>
        <end position="1074"/>
    </location>
</feature>
<organism evidence="2 3">
    <name type="scientific">Rhodotorula diobovata</name>
    <dbReference type="NCBI Taxonomy" id="5288"/>
    <lineage>
        <taxon>Eukaryota</taxon>
        <taxon>Fungi</taxon>
        <taxon>Dikarya</taxon>
        <taxon>Basidiomycota</taxon>
        <taxon>Pucciniomycotina</taxon>
        <taxon>Microbotryomycetes</taxon>
        <taxon>Sporidiobolales</taxon>
        <taxon>Sporidiobolaceae</taxon>
        <taxon>Rhodotorula</taxon>
    </lineage>
</organism>
<dbReference type="EMBL" id="SOZI01000014">
    <property type="protein sequence ID" value="TNY23179.1"/>
    <property type="molecule type" value="Genomic_DNA"/>
</dbReference>
<feature type="compositionally biased region" description="Gly residues" evidence="1">
    <location>
        <begin position="1566"/>
        <end position="1575"/>
    </location>
</feature>
<feature type="compositionally biased region" description="Low complexity" evidence="1">
    <location>
        <begin position="469"/>
        <end position="486"/>
    </location>
</feature>
<feature type="compositionally biased region" description="Low complexity" evidence="1">
    <location>
        <begin position="1108"/>
        <end position="1122"/>
    </location>
</feature>
<feature type="compositionally biased region" description="Pro residues" evidence="1">
    <location>
        <begin position="1690"/>
        <end position="1699"/>
    </location>
</feature>
<feature type="region of interest" description="Disordered" evidence="1">
    <location>
        <begin position="658"/>
        <end position="700"/>
    </location>
</feature>
<sequence>MNPFRRKSDSSSRKRKPVPSTHDPDNGDGDGDADSTRTSPYLSHVPAQSGSASPSLGLPEFGDFRQSLILPDLARRFPLLRTQDGKLVDMNTMQSHVAQQRQTGFMTASEADALLAQYRLQSEFESVQATMPRTRRERIDWRAVDGAASGSASASGEGSSASGHGHDAGSVRGSVATTTASTTGASEDHPRSAGGSAAMSPQGSLQLPYPLPGSYNPSPAASSVSLAPSTSSSSNGQGMTTTYPYQFRRGANSLFGGGGNAHSASASASVRGVSPGARMTKSGSSGSVVSAGGSDRARSSEGHGRGHGEDDEPGGALEGGGATGAQEAPVAAQSEGAPEVHERAPGSHAGGEGEDRQSLGGQAAGRAASPAGASAPSAAETASVRAEELAAPVQERNSLVDDKEHATDPTPSLDDSTSPTSPVNDADLHGLTTFNAPSSPPDERPSSPLSPAASDTEAVDPFFERMAVPPARSPSSTSSSRDAPGSLLPAATQADPEPLATPRPASPTAPSSPSPSASPALATPPSPHTARPSPSPLPSIVIPASPSRARSRPRALSLESDDAGETPSTAAGGASSASGSADSPLPGSLVEGPSDLSELGVESSEADLTVSDRPPFDLSLGEGDVTVEEGEMSGGEAGGGLRELDAPASGVTARLPRAAEDEGAAAGGERGSTITLDSTGSSFHEAPEAPPDSDDDVGLLADRPVSLVGGAVAAVPTSPAASSRNGYLSASSRPQSFRLSSPDLDPAAPDAALLRPTSLPLYRQGSNELHQVLASALGRDGARGAGDEGDDDGQCDSSDLILQDLVAIQERLVQSAARRAQGLSPRSMEQQRAEEDGEEGDEGELDEPASSLEPTSPLRIRKRETTDSTATATASPVGSPSRPPPRQDWAQSSDSLGDLGGALAGLGLMSLTAFDVDGSAAPSESVGTGSGAQADRSWRMSSSAQRTGASRRTSDLARTSVASSSRMVPDAADRLGGDGDAALDYEHGYERDSSLFGGPTSTRMTAQTSQTSSRTSPRAYSAITPSTTQSDAFEFSSLVGSPETTSLAEGEDHGREESLNSGSDRTQSSPQVGETGSPVVDGLPPQEAVPTGGLLSVDPARDEPQAGPDPSSSSSRHGPSSSVATTSTTLGEPAPIDTESFLRVPRNMPRRDPSKTTSMLVRDVRNQATLATIALKKQSPSSPPTKSLAKSRSVRKMSISSPQLVSGPINIPAVPIASPQVVDSSRFRVSRSKTRKQKDEASGNAGKSSGLGSRFKTLLKKQQSRDQLGHLNGDEITPFVDAAARDRRIRTSGIPITPPNQSTAQFESPSSQRTPSSSDGSAATPRQGRSPAYRPSSRLRTLGEVAERSSTVSGASDSSPHSSSSRPSAASSHGRTLSRGSPREGTPMARQSGESSRERGSVLARPASSPPTPEPATLPPLDEVESDPSHRRALAPPVAIVDGPSTLTVPASPSLGSLASRKSSEYAGSFIDFYANDSSDEPPSSPYDEAALAQAYEGFDSLQLSQHGSGRQTLSVDEQLALQHEHDLTARLRPVSQFEEHPEFGNAYGPAYGGAGTGTTSPAPSGSGGPGGGGGPEDEIVWQVLDDLRNNRDSVVSKDSSFGFSSGNSSFGVDEPAVGGGEDTNAIAGMLRHRNRQRSSAGSSMPSEWDARVPSIYFREEQALIQLGEQGGVAPEAEGRFLVRPKKGGPEPPEVPPVPEEYRGQWVGRGAARNES</sequence>
<feature type="compositionally biased region" description="Low complexity" evidence="1">
    <location>
        <begin position="742"/>
        <end position="751"/>
    </location>
</feature>
<feature type="compositionally biased region" description="Basic and acidic residues" evidence="1">
    <location>
        <begin position="984"/>
        <end position="993"/>
    </location>
</feature>
<feature type="compositionally biased region" description="Low complexity" evidence="1">
    <location>
        <begin position="1308"/>
        <end position="1321"/>
    </location>
</feature>
<dbReference type="OrthoDB" id="3259825at2759"/>
<feature type="compositionally biased region" description="Polar residues" evidence="1">
    <location>
        <begin position="939"/>
        <end position="966"/>
    </location>
</feature>
<feature type="compositionally biased region" description="Pro residues" evidence="1">
    <location>
        <begin position="499"/>
        <end position="513"/>
    </location>
</feature>
<evidence type="ECO:0000256" key="1">
    <source>
        <dbReference type="SAM" id="MobiDB-lite"/>
    </source>
</evidence>
<evidence type="ECO:0000313" key="2">
    <source>
        <dbReference type="EMBL" id="TNY23179.1"/>
    </source>
</evidence>
<gene>
    <name evidence="2" type="ORF">DMC30DRAFT_444567</name>
</gene>
<feature type="compositionally biased region" description="Low complexity" evidence="1">
    <location>
        <begin position="217"/>
        <end position="234"/>
    </location>
</feature>
<feature type="compositionally biased region" description="Basic and acidic residues" evidence="1">
    <location>
        <begin position="338"/>
        <end position="357"/>
    </location>
</feature>
<feature type="compositionally biased region" description="Low complexity" evidence="1">
    <location>
        <begin position="360"/>
        <end position="383"/>
    </location>
</feature>
<dbReference type="Proteomes" id="UP000311382">
    <property type="component" value="Unassembled WGS sequence"/>
</dbReference>
<feature type="compositionally biased region" description="Basic and acidic residues" evidence="1">
    <location>
        <begin position="295"/>
        <end position="308"/>
    </location>
</feature>
<feature type="compositionally biased region" description="Polar residues" evidence="1">
    <location>
        <begin position="1038"/>
        <end position="1047"/>
    </location>
</feature>
<feature type="compositionally biased region" description="Low complexity" evidence="1">
    <location>
        <begin position="1000"/>
        <end position="1016"/>
    </location>
</feature>
<name>A0A5C5G3Z4_9BASI</name>
<feature type="compositionally biased region" description="Basic and acidic residues" evidence="1">
    <location>
        <begin position="398"/>
        <end position="407"/>
    </location>
</feature>
<feature type="compositionally biased region" description="Polar residues" evidence="1">
    <location>
        <begin position="672"/>
        <end position="682"/>
    </location>
</feature>
<evidence type="ECO:0000313" key="3">
    <source>
        <dbReference type="Proteomes" id="UP000311382"/>
    </source>
</evidence>
<feature type="compositionally biased region" description="Low complexity" evidence="1">
    <location>
        <begin position="1597"/>
        <end position="1614"/>
    </location>
</feature>
<feature type="region of interest" description="Disordered" evidence="1">
    <location>
        <begin position="816"/>
        <end position="902"/>
    </location>
</feature>
<feature type="compositionally biased region" description="Low complexity" evidence="1">
    <location>
        <begin position="565"/>
        <end position="588"/>
    </location>
</feature>
<proteinExistence type="predicted"/>
<feature type="compositionally biased region" description="Low complexity" evidence="1">
    <location>
        <begin position="538"/>
        <end position="548"/>
    </location>
</feature>
<feature type="region of interest" description="Disordered" evidence="1">
    <location>
        <begin position="1"/>
        <end position="60"/>
    </location>
</feature>
<feature type="region of interest" description="Disordered" evidence="1">
    <location>
        <begin position="138"/>
        <end position="243"/>
    </location>
</feature>
<dbReference type="STRING" id="5288.A0A5C5G3Z4"/>
<feature type="compositionally biased region" description="Pro residues" evidence="1">
    <location>
        <begin position="522"/>
        <end position="537"/>
    </location>
</feature>
<feature type="compositionally biased region" description="Pro residues" evidence="1">
    <location>
        <begin position="1408"/>
        <end position="1418"/>
    </location>
</feature>
<feature type="region of interest" description="Disordered" evidence="1">
    <location>
        <begin position="715"/>
        <end position="751"/>
    </location>
</feature>
<accession>A0A5C5G3Z4</accession>